<evidence type="ECO:0000256" key="7">
    <source>
        <dbReference type="SAM" id="MobiDB-lite"/>
    </source>
</evidence>
<evidence type="ECO:0000256" key="5">
    <source>
        <dbReference type="PIRNR" id="PIRNR017233"/>
    </source>
</evidence>
<evidence type="ECO:0000256" key="2">
    <source>
        <dbReference type="ARBA" id="ARBA00006086"/>
    </source>
</evidence>
<dbReference type="GO" id="GO:0033588">
    <property type="term" value="C:elongator holoenzyme complex"/>
    <property type="evidence" value="ECO:0007669"/>
    <property type="project" value="InterPro"/>
</dbReference>
<dbReference type="PANTHER" id="PTHR12747">
    <property type="entry name" value="ELONGATOR COMPLEX PROTEIN 1"/>
    <property type="match status" value="1"/>
</dbReference>
<keyword evidence="6" id="KW-0175">Coiled coil</keyword>
<dbReference type="Gene3D" id="1.25.40.470">
    <property type="match status" value="1"/>
</dbReference>
<evidence type="ECO:0000256" key="3">
    <source>
        <dbReference type="ARBA" id="ARBA00022490"/>
    </source>
</evidence>
<evidence type="ECO:0000313" key="13">
    <source>
        <dbReference type="EMBL" id="CAG8575238.1"/>
    </source>
</evidence>
<comment type="caution">
    <text evidence="13">The sequence shown here is derived from an EMBL/GenBank/DDBJ whole genome shotgun (WGS) entry which is preliminary data.</text>
</comment>
<dbReference type="InterPro" id="IPR056169">
    <property type="entry name" value="HB_ELP1"/>
</dbReference>
<evidence type="ECO:0000259" key="12">
    <source>
        <dbReference type="Pfam" id="PF23936"/>
    </source>
</evidence>
<comment type="pathway">
    <text evidence="1">tRNA modification; 5-methoxycarbonylmethyl-2-thiouridine-tRNA biosynthesis.</text>
</comment>
<feature type="domain" description="ELP1 three-helical bundle" evidence="12">
    <location>
        <begin position="1066"/>
        <end position="1239"/>
    </location>
</feature>
<evidence type="ECO:0000256" key="4">
    <source>
        <dbReference type="ARBA" id="ARBA00022694"/>
    </source>
</evidence>
<dbReference type="Pfam" id="PF23878">
    <property type="entry name" value="TPR_ELP1"/>
    <property type="match status" value="1"/>
</dbReference>
<evidence type="ECO:0000259" key="9">
    <source>
        <dbReference type="Pfam" id="PF23797"/>
    </source>
</evidence>
<organism evidence="13 14">
    <name type="scientific">Dentiscutata erythropus</name>
    <dbReference type="NCBI Taxonomy" id="1348616"/>
    <lineage>
        <taxon>Eukaryota</taxon>
        <taxon>Fungi</taxon>
        <taxon>Fungi incertae sedis</taxon>
        <taxon>Mucoromycota</taxon>
        <taxon>Glomeromycotina</taxon>
        <taxon>Glomeromycetes</taxon>
        <taxon>Diversisporales</taxon>
        <taxon>Gigasporaceae</taxon>
        <taxon>Dentiscutata</taxon>
    </lineage>
</organism>
<keyword evidence="14" id="KW-1185">Reference proteome</keyword>
<keyword evidence="5" id="KW-0539">Nucleus</keyword>
<comment type="function">
    <text evidence="5">Component of the elongator complex which is required for multiple tRNA modifications, including mcm5U (5-methoxycarbonylmethyl uridine), mcm5s2U (5-methoxycarbonylmethyl-2-thiouridine), and ncm5U (5-carbamoylmethyl uridine). The elongator complex catalyzes formation of carboxymethyluridine in the wobble base at position 34 in tRNAs.</text>
</comment>
<dbReference type="EMBL" id="CAJVPY010002900">
    <property type="protein sequence ID" value="CAG8575238.1"/>
    <property type="molecule type" value="Genomic_DNA"/>
</dbReference>
<dbReference type="GO" id="GO:0005634">
    <property type="term" value="C:nucleus"/>
    <property type="evidence" value="ECO:0007669"/>
    <property type="project" value="UniProtKB-SubCell"/>
</dbReference>
<feature type="region of interest" description="Disordered" evidence="7">
    <location>
        <begin position="1150"/>
        <end position="1174"/>
    </location>
</feature>
<dbReference type="InterPro" id="IPR056166">
    <property type="entry name" value="TPR_ELP1"/>
</dbReference>
<dbReference type="Pfam" id="PF23797">
    <property type="entry name" value="Beta-prop_ELP1_2nd"/>
    <property type="match status" value="1"/>
</dbReference>
<comment type="subcellular location">
    <subcellularLocation>
        <location evidence="5">Cytoplasm</location>
    </subcellularLocation>
    <subcellularLocation>
        <location evidence="5">Nucleus</location>
    </subcellularLocation>
</comment>
<dbReference type="PIRSF" id="PIRSF017233">
    <property type="entry name" value="IKAP"/>
    <property type="match status" value="1"/>
</dbReference>
<gene>
    <name evidence="13" type="ORF">DERYTH_LOCUS6408</name>
</gene>
<accession>A0A9N9BTC8</accession>
<evidence type="ECO:0000256" key="6">
    <source>
        <dbReference type="SAM" id="Coils"/>
    </source>
</evidence>
<dbReference type="InterPro" id="IPR056164">
    <property type="entry name" value="Beta-prop_ELP1_1st"/>
</dbReference>
<evidence type="ECO:0000259" key="8">
    <source>
        <dbReference type="Pfam" id="PF04762"/>
    </source>
</evidence>
<dbReference type="InterPro" id="IPR056165">
    <property type="entry name" value="Beta-prop_ELP1_2nd"/>
</dbReference>
<evidence type="ECO:0000259" key="11">
    <source>
        <dbReference type="Pfam" id="PF23925"/>
    </source>
</evidence>
<protein>
    <recommendedName>
        <fullName evidence="5">Elongator complex protein 1</fullName>
    </recommendedName>
</protein>
<evidence type="ECO:0000313" key="14">
    <source>
        <dbReference type="Proteomes" id="UP000789405"/>
    </source>
</evidence>
<evidence type="ECO:0000259" key="10">
    <source>
        <dbReference type="Pfam" id="PF23878"/>
    </source>
</evidence>
<dbReference type="Pfam" id="PF23936">
    <property type="entry name" value="HB_ELP1"/>
    <property type="match status" value="1"/>
</dbReference>
<dbReference type="InterPro" id="IPR056167">
    <property type="entry name" value="A-sol_ELP1"/>
</dbReference>
<dbReference type="GO" id="GO:0000049">
    <property type="term" value="F:tRNA binding"/>
    <property type="evidence" value="ECO:0007669"/>
    <property type="project" value="TreeGrafter"/>
</dbReference>
<dbReference type="Pfam" id="PF23925">
    <property type="entry name" value="A-sol_ELP1"/>
    <property type="match status" value="1"/>
</dbReference>
<reference evidence="13" key="1">
    <citation type="submission" date="2021-06" db="EMBL/GenBank/DDBJ databases">
        <authorList>
            <person name="Kallberg Y."/>
            <person name="Tangrot J."/>
            <person name="Rosling A."/>
        </authorList>
    </citation>
    <scope>NUCLEOTIDE SEQUENCE</scope>
    <source>
        <strain evidence="13">MA453B</strain>
    </source>
</reference>
<dbReference type="InterPro" id="IPR006849">
    <property type="entry name" value="Elp1"/>
</dbReference>
<comment type="similarity">
    <text evidence="2 5">Belongs to the ELP1/IKA1 family.</text>
</comment>
<dbReference type="OrthoDB" id="40048at2759"/>
<dbReference type="PANTHER" id="PTHR12747:SF0">
    <property type="entry name" value="ELONGATOR COMPLEX PROTEIN 1"/>
    <property type="match status" value="1"/>
</dbReference>
<feature type="compositionally biased region" description="Basic residues" evidence="7">
    <location>
        <begin position="1158"/>
        <end position="1174"/>
    </location>
</feature>
<evidence type="ECO:0000256" key="1">
    <source>
        <dbReference type="ARBA" id="ARBA00005043"/>
    </source>
</evidence>
<dbReference type="AlphaFoldDB" id="A0A9N9BTC8"/>
<proteinExistence type="inferred from homology"/>
<keyword evidence="4" id="KW-0819">tRNA processing</keyword>
<feature type="domain" description="ELP1 TPR" evidence="10">
    <location>
        <begin position="894"/>
        <end position="1056"/>
    </location>
</feature>
<keyword evidence="3 5" id="KW-0963">Cytoplasm</keyword>
<dbReference type="Pfam" id="PF04762">
    <property type="entry name" value="Beta-prop_ELP1_1st"/>
    <property type="match status" value="1"/>
</dbReference>
<dbReference type="GO" id="GO:0002926">
    <property type="term" value="P:tRNA wobble base 5-methoxycarbonylmethyl-2-thiouridinylation"/>
    <property type="evidence" value="ECO:0007669"/>
    <property type="project" value="TreeGrafter"/>
</dbReference>
<feature type="coiled-coil region" evidence="6">
    <location>
        <begin position="1077"/>
        <end position="1111"/>
    </location>
</feature>
<sequence length="1277" mass="145923">MKSLTLLSQFTASLGSSDSKLKRTRHTVNPENGDIYFVRFSESNVELVKCSLVQTQNSDVSSITFLPNNGFSNDLDEIVKGLKFLMDIQSICIAFGNGDIVLVHLDLANGEEMVEVVGYVESKIKCMEWSPDEELVIFVTGNDTILEMTKDFEVITEFPINVEELGEAVSISVGWGKKETQFHGSEGKTAAQRVVDTSNFTLSEDDDFHPRVSWCDDGSMFCCSVVDTNKGLRVIRVYNREGILQSTSEPVDKLGHILSWRPAGNLIASNQKSSDKHEICFFEKNGLRHGEFSLREIKNHKIVEILWNCDSTILAVWLERETSNEISTCVQLWYMNNYHWYLKQEIMPSSTESITSVSWDPEVALILHYTTDSNYYRLEFSWDVLFANTISASNAATVAVIDGCLIYLTPFRIMNVPPPMFAFSIQLDSPAVHVSFSPNNGGNDFAVLQVNQEISFFEWLGVTDTPPKPPKDKIEGPYRGPIRQIAWINKTMLFCLHCHPNNQFDDITQIILEFDDNGQIQKKISETTVNLTNFLRRLYYNPTYDTLLCEANDGSIHKDTEHFFVSKTPVVSLPELCNWIGTTQVESEKKKETFVIGLSEHNKLYVNENLIAADCTSFFIHNDFIIFTTSSHAVRFLPLHANLLDLKVLDNVIQSYDETVRRVERGSKIICAAYYDVFLVLQMPRGNLETIYPRALVLASVRDFLNKFDYLSAYKVCRKHRIDLNILYDHNPDSFLKNVQTFVTQIEKVDYLNLFLSSLRNEDVTITMYPPIENGPKSSSPSNSHDVSTKVDTVCDAVRAVLKSMDTKIYLQSIITSYVRKTPPDLESALNQDMDLAEDAIKFAIFLVDADRLFDVALGLYDFGLVLMVAQQSQKDPREYLPFLTELESYPKYYQQFKIDDHLCRHEKALQNLSLAGDEYFDDCLKYIREHKLYHSAISIFANNNEKYKGAMAIYGDYLFTESNFKEAGLAYILAGDKPKALDSYKNCGSWREAFAIAQELNISSDSLFNLVKSLTEILSDKRQYQEAAQIILDYTKQPEESIILLNKGRYWTESIRISHMYNRTDLIETNIKPSVIEGHTQLLQDVNSMLDQLNQQTNRLKEIRANKANQLVSDPYQNDESIENVDTFSDTSSMASGFTRYTLSNTQLSMNSTRSGKSAKSRRRQERKKARGKKGSIYEEGYLLDSLKRLIERFNTTQAEILNLLNCLVTFGYIKRAQQIQVLFSDLEERIKNNLDEIFDAPTNNIPVIETELESDETRKVEKPKLVQLNWKLHVI</sequence>
<feature type="domain" description="ELP1 first N-terminal beta-propeller" evidence="8">
    <location>
        <begin position="1"/>
        <end position="362"/>
    </location>
</feature>
<feature type="domain" description="ELP1 alpha-solenoid" evidence="11">
    <location>
        <begin position="694"/>
        <end position="887"/>
    </location>
</feature>
<dbReference type="GO" id="GO:0005829">
    <property type="term" value="C:cytosol"/>
    <property type="evidence" value="ECO:0007669"/>
    <property type="project" value="TreeGrafter"/>
</dbReference>
<dbReference type="SUPFAM" id="SSF82171">
    <property type="entry name" value="DPP6 N-terminal domain-like"/>
    <property type="match status" value="1"/>
</dbReference>
<name>A0A9N9BTC8_9GLOM</name>
<dbReference type="Proteomes" id="UP000789405">
    <property type="component" value="Unassembled WGS sequence"/>
</dbReference>
<feature type="domain" description="ELP1 N-terminal second beta-propeller" evidence="9">
    <location>
        <begin position="400"/>
        <end position="670"/>
    </location>
</feature>